<evidence type="ECO:0000256" key="1">
    <source>
        <dbReference type="ARBA" id="ARBA00001946"/>
    </source>
</evidence>
<evidence type="ECO:0000256" key="12">
    <source>
        <dbReference type="ARBA" id="ARBA00023235"/>
    </source>
</evidence>
<dbReference type="SMART" id="SM00382">
    <property type="entry name" value="AAA"/>
    <property type="match status" value="1"/>
</dbReference>
<dbReference type="GO" id="GO:0035861">
    <property type="term" value="C:site of double-strand break"/>
    <property type="evidence" value="ECO:0007669"/>
    <property type="project" value="EnsemblFungi"/>
</dbReference>
<dbReference type="GO" id="GO:0043139">
    <property type="term" value="F:5'-3' DNA helicase activity"/>
    <property type="evidence" value="ECO:0007669"/>
    <property type="project" value="UniProtKB-UniRule"/>
</dbReference>
<evidence type="ECO:0000256" key="11">
    <source>
        <dbReference type="ARBA" id="ARBA00023204"/>
    </source>
</evidence>
<evidence type="ECO:0000313" key="17">
    <source>
        <dbReference type="EMBL" id="KTW29932.1"/>
    </source>
</evidence>
<evidence type="ECO:0000256" key="14">
    <source>
        <dbReference type="ARBA" id="ARBA00048954"/>
    </source>
</evidence>
<dbReference type="GO" id="GO:0016887">
    <property type="term" value="F:ATP hydrolysis activity"/>
    <property type="evidence" value="ECO:0007669"/>
    <property type="project" value="EnsemblFungi"/>
</dbReference>
<dbReference type="RefSeq" id="XP_018229493.1">
    <property type="nucleotide sequence ID" value="XM_018374139.1"/>
</dbReference>
<dbReference type="GO" id="GO:0019985">
    <property type="term" value="P:translesion synthesis"/>
    <property type="evidence" value="ECO:0007669"/>
    <property type="project" value="EnsemblFungi"/>
</dbReference>
<gene>
    <name evidence="15" type="primary">PIF1</name>
    <name evidence="17" type="ORF">T551_01876</name>
</gene>
<keyword evidence="12 15" id="KW-0413">Isomerase</keyword>
<dbReference type="GO" id="GO:0000727">
    <property type="term" value="P:double-strand break repair via break-induced replication"/>
    <property type="evidence" value="ECO:0007669"/>
    <property type="project" value="EnsemblFungi"/>
</dbReference>
<evidence type="ECO:0000313" key="18">
    <source>
        <dbReference type="Proteomes" id="UP000053447"/>
    </source>
</evidence>
<comment type="caution">
    <text evidence="17">The sequence shown here is derived from an EMBL/GenBank/DDBJ whole genome shotgun (WGS) entry which is preliminary data.</text>
</comment>
<reference evidence="18" key="1">
    <citation type="journal article" date="2016" name="Nat. Commun.">
        <title>Genome analysis of three Pneumocystis species reveals adaptation mechanisms to life exclusively in mammalian hosts.</title>
        <authorList>
            <person name="Ma L."/>
            <person name="Chen Z."/>
            <person name="Huang D.W."/>
            <person name="Kutty G."/>
            <person name="Ishihara M."/>
            <person name="Wang H."/>
            <person name="Abouelleil A."/>
            <person name="Bishop L."/>
            <person name="Davey E."/>
            <person name="Deng R."/>
            <person name="Deng X."/>
            <person name="Fan L."/>
            <person name="Fantoni G."/>
            <person name="Fitzgerald M."/>
            <person name="Gogineni E."/>
            <person name="Goldberg J.M."/>
            <person name="Handley G."/>
            <person name="Hu X."/>
            <person name="Huber C."/>
            <person name="Jiao X."/>
            <person name="Jones K."/>
            <person name="Levin J.Z."/>
            <person name="Liu Y."/>
            <person name="Macdonald P."/>
            <person name="Melnikov A."/>
            <person name="Raley C."/>
            <person name="Sassi M."/>
            <person name="Sherman B.T."/>
            <person name="Song X."/>
            <person name="Sykes S."/>
            <person name="Tran B."/>
            <person name="Walsh L."/>
            <person name="Xia Y."/>
            <person name="Yang J."/>
            <person name="Young S."/>
            <person name="Zeng Q."/>
            <person name="Zheng X."/>
            <person name="Stephens R."/>
            <person name="Nusbaum C."/>
            <person name="Birren B.W."/>
            <person name="Azadi P."/>
            <person name="Lempicki R.A."/>
            <person name="Cuomo C.A."/>
            <person name="Kovacs J.A."/>
        </authorList>
    </citation>
    <scope>NUCLEOTIDE SEQUENCE [LARGE SCALE GENOMIC DNA]</scope>
    <source>
        <strain evidence="18">RU7</strain>
    </source>
</reference>
<evidence type="ECO:0000256" key="5">
    <source>
        <dbReference type="ARBA" id="ARBA00022801"/>
    </source>
</evidence>
<dbReference type="SUPFAM" id="SSF52540">
    <property type="entry name" value="P-loop containing nucleoside triphosphate hydrolases"/>
    <property type="match status" value="2"/>
</dbReference>
<dbReference type="GO" id="GO:0003723">
    <property type="term" value="F:RNA binding"/>
    <property type="evidence" value="ECO:0007669"/>
    <property type="project" value="EnsemblFungi"/>
</dbReference>
<evidence type="ECO:0000256" key="13">
    <source>
        <dbReference type="ARBA" id="ARBA00023242"/>
    </source>
</evidence>
<evidence type="ECO:0000256" key="9">
    <source>
        <dbReference type="ARBA" id="ARBA00023128"/>
    </source>
</evidence>
<evidence type="ECO:0000256" key="4">
    <source>
        <dbReference type="ARBA" id="ARBA00022763"/>
    </source>
</evidence>
<dbReference type="GO" id="GO:0019237">
    <property type="term" value="F:centromeric DNA binding"/>
    <property type="evidence" value="ECO:0007669"/>
    <property type="project" value="EnsemblFungi"/>
</dbReference>
<dbReference type="GO" id="GO:0043504">
    <property type="term" value="P:mitochondrial DNA repair"/>
    <property type="evidence" value="ECO:0007669"/>
    <property type="project" value="EnsemblFungi"/>
</dbReference>
<dbReference type="VEuPathDB" id="FungiDB:T551_01876"/>
<dbReference type="OrthoDB" id="432234at2759"/>
<dbReference type="PANTHER" id="PTHR47642:SF5">
    <property type="entry name" value="ATP-DEPENDENT DNA HELICASE"/>
    <property type="match status" value="1"/>
</dbReference>
<keyword evidence="13 15" id="KW-0539">Nucleus</keyword>
<dbReference type="GO" id="GO:0042162">
    <property type="term" value="F:telomeric DNA binding"/>
    <property type="evidence" value="ECO:0007669"/>
    <property type="project" value="EnsemblFungi"/>
</dbReference>
<dbReference type="GeneID" id="28940394"/>
<comment type="catalytic activity">
    <reaction evidence="14 15">
        <text>ATP + H2O = ADP + phosphate + H(+)</text>
        <dbReference type="Rhea" id="RHEA:13065"/>
        <dbReference type="ChEBI" id="CHEBI:15377"/>
        <dbReference type="ChEBI" id="CHEBI:15378"/>
        <dbReference type="ChEBI" id="CHEBI:30616"/>
        <dbReference type="ChEBI" id="CHEBI:43474"/>
        <dbReference type="ChEBI" id="CHEBI:456216"/>
        <dbReference type="EC" id="5.6.2.3"/>
    </reaction>
</comment>
<dbReference type="PANTHER" id="PTHR47642">
    <property type="entry name" value="ATP-DEPENDENT DNA HELICASE"/>
    <property type="match status" value="1"/>
</dbReference>
<feature type="DNA-binding region" evidence="15">
    <location>
        <begin position="754"/>
        <end position="773"/>
    </location>
</feature>
<dbReference type="GO" id="GO:0017116">
    <property type="term" value="F:single-stranded DNA helicase activity"/>
    <property type="evidence" value="ECO:0007669"/>
    <property type="project" value="EnsemblFungi"/>
</dbReference>
<dbReference type="InterPro" id="IPR027417">
    <property type="entry name" value="P-loop_NTPase"/>
</dbReference>
<dbReference type="GO" id="GO:0005524">
    <property type="term" value="F:ATP binding"/>
    <property type="evidence" value="ECO:0007669"/>
    <property type="project" value="UniProtKB-UniRule"/>
</dbReference>
<dbReference type="EMBL" id="LFWA01000008">
    <property type="protein sequence ID" value="KTW29932.1"/>
    <property type="molecule type" value="Genomic_DNA"/>
</dbReference>
<keyword evidence="6 15" id="KW-0347">Helicase</keyword>
<dbReference type="STRING" id="1408657.A0A0W4ZNJ0"/>
<dbReference type="GO" id="GO:0000722">
    <property type="term" value="P:telomere maintenance via recombination"/>
    <property type="evidence" value="ECO:0007669"/>
    <property type="project" value="EnsemblFungi"/>
</dbReference>
<keyword evidence="8 15" id="KW-0238">DNA-binding</keyword>
<evidence type="ECO:0000256" key="7">
    <source>
        <dbReference type="ARBA" id="ARBA00022840"/>
    </source>
</evidence>
<dbReference type="InterPro" id="IPR048293">
    <property type="entry name" value="PIF1_RRM3_pfh1"/>
</dbReference>
<evidence type="ECO:0000256" key="15">
    <source>
        <dbReference type="HAMAP-Rule" id="MF_03176"/>
    </source>
</evidence>
<keyword evidence="4 15" id="KW-0227">DNA damage</keyword>
<keyword evidence="7 15" id="KW-0067">ATP-binding</keyword>
<dbReference type="InterPro" id="IPR049163">
    <property type="entry name" value="Pif1-like_2B_dom"/>
</dbReference>
<dbReference type="FunFam" id="3.40.50.300:FF:001226">
    <property type="entry name" value="ATP-dependent DNA helicase PIF1"/>
    <property type="match status" value="1"/>
</dbReference>
<feature type="domain" description="AAA+ ATPase" evidence="16">
    <location>
        <begin position="336"/>
        <end position="507"/>
    </location>
</feature>
<name>A0A0W4ZNJ0_PNEJ7</name>
<keyword evidence="11 15" id="KW-0234">DNA repair</keyword>
<dbReference type="GO" id="GO:0033553">
    <property type="term" value="C:rDNA heterochromatin"/>
    <property type="evidence" value="ECO:0007669"/>
    <property type="project" value="EnsemblFungi"/>
</dbReference>
<dbReference type="GO" id="GO:0051880">
    <property type="term" value="F:G-quadruplex DNA binding"/>
    <property type="evidence" value="ECO:0007669"/>
    <property type="project" value="EnsemblFungi"/>
</dbReference>
<dbReference type="CDD" id="cd18809">
    <property type="entry name" value="SF1_C_RecD"/>
    <property type="match status" value="1"/>
</dbReference>
<dbReference type="GO" id="GO:0070336">
    <property type="term" value="F:flap-structured DNA binding"/>
    <property type="evidence" value="ECO:0007669"/>
    <property type="project" value="EnsemblFungi"/>
</dbReference>
<comment type="subcellular location">
    <subcellularLocation>
        <location evidence="2">Nucleus</location>
        <location evidence="2">Nucleolus</location>
    </subcellularLocation>
    <subcellularLocation>
        <location evidence="15">Nucleus</location>
    </subcellularLocation>
    <subcellularLocation>
        <location evidence="15">Mitochondrion</location>
    </subcellularLocation>
</comment>
<dbReference type="GO" id="GO:0071932">
    <property type="term" value="P:replication fork reversal"/>
    <property type="evidence" value="ECO:0007669"/>
    <property type="project" value="EnsemblFungi"/>
</dbReference>
<protein>
    <recommendedName>
        <fullName evidence="15">ATP-dependent DNA helicase PIF1</fullName>
        <ecNumber evidence="15">5.6.2.3</ecNumber>
    </recommendedName>
    <alternativeName>
        <fullName evidence="15">DNA 5'-3' helicase PIF1</fullName>
    </alternativeName>
    <alternativeName>
        <fullName evidence="15">DNA repair and recombination helicase PIF1</fullName>
    </alternativeName>
</protein>
<keyword evidence="9 15" id="KW-0496">Mitochondrion</keyword>
<dbReference type="eggNOG" id="KOG0987">
    <property type="taxonomic scope" value="Eukaryota"/>
</dbReference>
<dbReference type="GO" id="GO:0160225">
    <property type="term" value="F:G-quadruplex unwinding activity"/>
    <property type="evidence" value="ECO:0007669"/>
    <property type="project" value="EnsemblFungi"/>
</dbReference>
<dbReference type="CDD" id="cd18037">
    <property type="entry name" value="DEXSc_Pif1_like"/>
    <property type="match status" value="1"/>
</dbReference>
<evidence type="ECO:0000256" key="6">
    <source>
        <dbReference type="ARBA" id="ARBA00022806"/>
    </source>
</evidence>
<keyword evidence="5 15" id="KW-0378">Hydrolase</keyword>
<dbReference type="InterPro" id="IPR051055">
    <property type="entry name" value="PIF1_helicase"/>
</dbReference>
<accession>A0A0W4ZNJ0</accession>
<dbReference type="GO" id="GO:0061995">
    <property type="term" value="F:ATP-dependent protein-DNA complex displacement activity"/>
    <property type="evidence" value="ECO:0007669"/>
    <property type="project" value="EnsemblFungi"/>
</dbReference>
<keyword evidence="10 15" id="KW-0233">DNA recombination</keyword>
<dbReference type="GO" id="GO:0005730">
    <property type="term" value="C:nucleolus"/>
    <property type="evidence" value="ECO:0007669"/>
    <property type="project" value="UniProtKB-SubCell"/>
</dbReference>
<dbReference type="GO" id="GO:1903469">
    <property type="term" value="P:removal of RNA primer involved in mitotic DNA replication"/>
    <property type="evidence" value="ECO:0007669"/>
    <property type="project" value="EnsemblFungi"/>
</dbReference>
<comment type="similarity">
    <text evidence="15">Belongs to the helicase family. PIF1 subfamily.</text>
</comment>
<dbReference type="GO" id="GO:1902983">
    <property type="term" value="P:DNA strand elongation involved in mitotic DNA replication"/>
    <property type="evidence" value="ECO:0007669"/>
    <property type="project" value="EnsemblFungi"/>
</dbReference>
<sequence length="811" mass="91515">MYQQTQKKHDQKFTCSFSGSHTLKIPNFKQTTLQNMVNNVSSNRMISEPLKCVDASSLNIRSISITRESNSAFNNICNTKKNQKHGSSSIKFLETLSRQSKTLSTSMSLQDANDENSVDRIYIGKNDIDDNLNSDSECDESFYSWSPSSLEYQHLILPEFRNKFCSDCQLPDSISRSELSMTSCENSSCKTKMHIPLNLLETSLGSPGDSVKDMNLKVQAFHDNENCTLFSSVSGIHTALQLDEKNEKHQSFGKSCHLDKIECSSLTSEFEIKNRKRIVSDISSNSDTYGIDGIQDCKSDIRNVQKGSIGRNINRKFPGLFLSEEQKTVLRIVVEEQKSIFFTGSAGTGKSILLREIIASLRKKYSKEPDRVAITASTGLAACNIGGVTLHSYAGIGLGRDSSEDLCKKIRRNKKCLSRWLRTKVLVIDEISMVDAELFDKLENIARKLRNNENSFGGIQVIVTGDFFQLPPVPDQGKMAKFAFEAEKWKDVISHTIALTHVFRQKDQDFVEMLNELRLGHLSHSSIKKFRSLDRELQFDDGLEPTELFPTRSEVDKANATRMRALSGTLRTFEALDSGTVVDKVQRDKLLSNCMAPARIDLKEGAQVMLIKNFDDQLVNGSLGKVIGFMNEKTFQIWQEDDPDDDLFNCHEQADDFNVDEIKRRKKRRIAKMQSAAATGKLWPLVRFTLSNGLTRDMLVQPEQWKIELPNGEVQASRSQIPLILAYAISIHKAQGQTLERVKVDLGRVFEKGQAYVALSRATSQKGLQVLRFEARKVMAHPKVSLFYKSLVNTVDLKKKVNIRSDLNKKT</sequence>
<proteinExistence type="inferred from homology"/>
<dbReference type="InterPro" id="IPR003593">
    <property type="entry name" value="AAA+_ATPase"/>
</dbReference>
<evidence type="ECO:0000256" key="3">
    <source>
        <dbReference type="ARBA" id="ARBA00022741"/>
    </source>
</evidence>
<evidence type="ECO:0000259" key="16">
    <source>
        <dbReference type="SMART" id="SM00382"/>
    </source>
</evidence>
<dbReference type="InterPro" id="IPR010285">
    <property type="entry name" value="DNA_helicase_pif1-like_DEAD"/>
</dbReference>
<keyword evidence="3 15" id="KW-0547">Nucleotide-binding</keyword>
<dbReference type="Gene3D" id="3.40.50.300">
    <property type="entry name" value="P-loop containing nucleotide triphosphate hydrolases"/>
    <property type="match status" value="2"/>
</dbReference>
<dbReference type="Proteomes" id="UP000053447">
    <property type="component" value="Unassembled WGS sequence"/>
</dbReference>
<dbReference type="EC" id="5.6.2.3" evidence="15"/>
<dbReference type="GO" id="GO:0031966">
    <property type="term" value="C:mitochondrial membrane"/>
    <property type="evidence" value="ECO:0007669"/>
    <property type="project" value="EnsemblFungi"/>
</dbReference>
<dbReference type="GO" id="GO:1990814">
    <property type="term" value="F:DNA/DNA annealing activity"/>
    <property type="evidence" value="ECO:0007669"/>
    <property type="project" value="EnsemblFungi"/>
</dbReference>
<dbReference type="Pfam" id="PF21530">
    <property type="entry name" value="Pif1_2B_dom"/>
    <property type="match status" value="1"/>
</dbReference>
<dbReference type="HAMAP" id="MF_03176">
    <property type="entry name" value="PIF1"/>
    <property type="match status" value="1"/>
</dbReference>
<dbReference type="GO" id="GO:0010521">
    <property type="term" value="F:telomerase inhibitor activity"/>
    <property type="evidence" value="ECO:0007669"/>
    <property type="project" value="EnsemblFungi"/>
</dbReference>
<dbReference type="GO" id="GO:0033678">
    <property type="term" value="F:5'-3' DNA/RNA helicase activity"/>
    <property type="evidence" value="ECO:0007669"/>
    <property type="project" value="EnsemblFungi"/>
</dbReference>
<evidence type="ECO:0000256" key="8">
    <source>
        <dbReference type="ARBA" id="ARBA00023125"/>
    </source>
</evidence>
<dbReference type="GO" id="GO:0140445">
    <property type="term" value="C:chromosome, telomeric repeat region"/>
    <property type="evidence" value="ECO:0007669"/>
    <property type="project" value="EnsemblFungi"/>
</dbReference>
<dbReference type="AlphaFoldDB" id="A0A0W4ZNJ0"/>
<evidence type="ECO:0000256" key="10">
    <source>
        <dbReference type="ARBA" id="ARBA00023172"/>
    </source>
</evidence>
<dbReference type="GO" id="GO:0032211">
    <property type="term" value="P:negative regulation of telomere maintenance via telomerase"/>
    <property type="evidence" value="ECO:0007669"/>
    <property type="project" value="EnsemblFungi"/>
</dbReference>
<evidence type="ECO:0000256" key="2">
    <source>
        <dbReference type="ARBA" id="ARBA00004604"/>
    </source>
</evidence>
<comment type="subunit">
    <text evidence="15">Monomer.</text>
</comment>
<dbReference type="GO" id="GO:0043596">
    <property type="term" value="C:nuclear replication fork"/>
    <property type="evidence" value="ECO:0007669"/>
    <property type="project" value="EnsemblFungi"/>
</dbReference>
<dbReference type="GO" id="GO:1990426">
    <property type="term" value="P:mitotic recombination-dependent replication fork processing"/>
    <property type="evidence" value="ECO:0007669"/>
    <property type="project" value="EnsemblFungi"/>
</dbReference>
<comment type="cofactor">
    <cofactor evidence="1 15">
        <name>Mg(2+)</name>
        <dbReference type="ChEBI" id="CHEBI:18420"/>
    </cofactor>
</comment>
<organism evidence="17 18">
    <name type="scientific">Pneumocystis jirovecii (strain RU7)</name>
    <name type="common">Human pneumocystis pneumonia agent</name>
    <dbReference type="NCBI Taxonomy" id="1408657"/>
    <lineage>
        <taxon>Eukaryota</taxon>
        <taxon>Fungi</taxon>
        <taxon>Dikarya</taxon>
        <taxon>Ascomycota</taxon>
        <taxon>Taphrinomycotina</taxon>
        <taxon>Pneumocystomycetes</taxon>
        <taxon>Pneumocystaceae</taxon>
        <taxon>Pneumocystis</taxon>
    </lineage>
</organism>
<keyword evidence="18" id="KW-1185">Reference proteome</keyword>
<feature type="binding site" evidence="15">
    <location>
        <begin position="344"/>
        <end position="351"/>
    </location>
    <ligand>
        <name>ATP</name>
        <dbReference type="ChEBI" id="CHEBI:30616"/>
    </ligand>
</feature>
<dbReference type="Pfam" id="PF05970">
    <property type="entry name" value="PIF1"/>
    <property type="match status" value="1"/>
</dbReference>
<comment type="function">
    <text evidence="15">DNA-dependent ATPase and 5'-3' DNA helicase required for the maintenance of both mitochondrial and nuclear genome stability.</text>
</comment>